<keyword evidence="2" id="KW-0442">Lipid degradation</keyword>
<evidence type="ECO:0000256" key="2">
    <source>
        <dbReference type="ARBA" id="ARBA00022963"/>
    </source>
</evidence>
<evidence type="ECO:0000313" key="5">
    <source>
        <dbReference type="EMBL" id="MER2288494.1"/>
    </source>
</evidence>
<keyword evidence="6" id="KW-1185">Reference proteome</keyword>
<keyword evidence="4" id="KW-0732">Signal</keyword>
<dbReference type="Proteomes" id="UP001432995">
    <property type="component" value="Unassembled WGS sequence"/>
</dbReference>
<dbReference type="PANTHER" id="PTHR10272:SF0">
    <property type="entry name" value="PLATELET-ACTIVATING FACTOR ACETYLHYDROLASE"/>
    <property type="match status" value="1"/>
</dbReference>
<feature type="chain" id="PRO_5046592856" evidence="4">
    <location>
        <begin position="22"/>
        <end position="326"/>
    </location>
</feature>
<dbReference type="InterPro" id="IPR029058">
    <property type="entry name" value="AB_hydrolase_fold"/>
</dbReference>
<dbReference type="Gene3D" id="3.40.50.1820">
    <property type="entry name" value="alpha/beta hydrolase"/>
    <property type="match status" value="1"/>
</dbReference>
<dbReference type="EMBL" id="JBELQD010000007">
    <property type="protein sequence ID" value="MER2288494.1"/>
    <property type="molecule type" value="Genomic_DNA"/>
</dbReference>
<name>A0ABV1R0Y7_9HYPH</name>
<feature type="signal peptide" evidence="4">
    <location>
        <begin position="1"/>
        <end position="21"/>
    </location>
</feature>
<evidence type="ECO:0000256" key="1">
    <source>
        <dbReference type="ARBA" id="ARBA00022801"/>
    </source>
</evidence>
<sequence>MRLCLLSIIAIFSFAATAVEAAGFQTFSVPSDPGGPALEAAMWSPCATAAKDIKLGSSVIPGVRDCSIAGQNLPLIVVSHGFGGSYLGHRDTAETLADAGFIVVAINHPDDAYTNEARFRDYWALISRPSDVRRLIDFLLGPASGPARIDPNRIGFFGFSRGGYTGLVLGGGQPNFRAWFSPCTGSNAERCTHGSLDVWSIHSLVHDTRVKAIVIADPLSKMFPTSDSLRLISVPVQLWGAQFGGDGVFPEDVATIARNLPGKSEFHIVPRAAHFAFIRPCPDELKKSRPNICVDDASFDRVAFHRDFNQRVLAFFRQQLGVGERP</sequence>
<dbReference type="PIRSF" id="PIRSF031982">
    <property type="entry name" value="UCP031982_abhydr"/>
    <property type="match status" value="1"/>
</dbReference>
<protein>
    <submittedName>
        <fullName evidence="5">Dienelactone hydrolase</fullName>
    </submittedName>
</protein>
<accession>A0ABV1R0Y7</accession>
<evidence type="ECO:0000256" key="4">
    <source>
        <dbReference type="SAM" id="SignalP"/>
    </source>
</evidence>
<dbReference type="InterPro" id="IPR016986">
    <property type="entry name" value="UCP031982_abhydr"/>
</dbReference>
<comment type="caution">
    <text evidence="5">The sequence shown here is derived from an EMBL/GenBank/DDBJ whole genome shotgun (WGS) entry which is preliminary data.</text>
</comment>
<reference evidence="5" key="1">
    <citation type="submission" date="2024-06" db="EMBL/GenBank/DDBJ databases">
        <authorList>
            <person name="Campbell A.G."/>
        </authorList>
    </citation>
    <scope>NUCLEOTIDE SEQUENCE</scope>
    <source>
        <strain evidence="5">EM17</strain>
    </source>
</reference>
<dbReference type="PANTHER" id="PTHR10272">
    <property type="entry name" value="PLATELET-ACTIVATING FACTOR ACETYLHYDROLASE"/>
    <property type="match status" value="1"/>
</dbReference>
<dbReference type="Pfam" id="PF03403">
    <property type="entry name" value="PAF-AH_p_II"/>
    <property type="match status" value="1"/>
</dbReference>
<dbReference type="SUPFAM" id="SSF53474">
    <property type="entry name" value="alpha/beta-Hydrolases"/>
    <property type="match status" value="1"/>
</dbReference>
<keyword evidence="3" id="KW-0443">Lipid metabolism</keyword>
<organism evidence="5 6">
    <name type="scientific">Methylobacterium brachiatum</name>
    <dbReference type="NCBI Taxonomy" id="269660"/>
    <lineage>
        <taxon>Bacteria</taxon>
        <taxon>Pseudomonadati</taxon>
        <taxon>Pseudomonadota</taxon>
        <taxon>Alphaproteobacteria</taxon>
        <taxon>Hyphomicrobiales</taxon>
        <taxon>Methylobacteriaceae</taxon>
        <taxon>Methylobacterium</taxon>
    </lineage>
</organism>
<dbReference type="GO" id="GO:0016787">
    <property type="term" value="F:hydrolase activity"/>
    <property type="evidence" value="ECO:0007669"/>
    <property type="project" value="UniProtKB-KW"/>
</dbReference>
<keyword evidence="1 5" id="KW-0378">Hydrolase</keyword>
<gene>
    <name evidence="5" type="ORF">ABS770_09520</name>
</gene>
<dbReference type="RefSeq" id="WP_350378084.1">
    <property type="nucleotide sequence ID" value="NZ_JBELQD010000007.1"/>
</dbReference>
<evidence type="ECO:0000313" key="6">
    <source>
        <dbReference type="Proteomes" id="UP001432995"/>
    </source>
</evidence>
<evidence type="ECO:0000256" key="3">
    <source>
        <dbReference type="ARBA" id="ARBA00023098"/>
    </source>
</evidence>
<proteinExistence type="predicted"/>